<evidence type="ECO:0000313" key="1">
    <source>
        <dbReference type="EMBL" id="GHA86327.1"/>
    </source>
</evidence>
<reference evidence="1" key="1">
    <citation type="journal article" date="2014" name="Int. J. Syst. Evol. Microbiol.">
        <title>Complete genome sequence of Corynebacterium casei LMG S-19264T (=DSM 44701T), isolated from a smear-ripened cheese.</title>
        <authorList>
            <consortium name="US DOE Joint Genome Institute (JGI-PGF)"/>
            <person name="Walter F."/>
            <person name="Albersmeier A."/>
            <person name="Kalinowski J."/>
            <person name="Ruckert C."/>
        </authorList>
    </citation>
    <scope>NUCLEOTIDE SEQUENCE</scope>
    <source>
        <strain evidence="1">KCTC 23077</strain>
    </source>
</reference>
<dbReference type="PROSITE" id="PS51257">
    <property type="entry name" value="PROKAR_LIPOPROTEIN"/>
    <property type="match status" value="1"/>
</dbReference>
<evidence type="ECO:0000313" key="2">
    <source>
        <dbReference type="Proteomes" id="UP000646426"/>
    </source>
</evidence>
<comment type="caution">
    <text evidence="1">The sequence shown here is derived from an EMBL/GenBank/DDBJ whole genome shotgun (WGS) entry which is preliminary data.</text>
</comment>
<accession>A0A918WAP6</accession>
<sequence length="126" mass="13380">MKFIAACCLAVLSMGCSISGSTHVHRTFGEGQADVYSKARVRDGTARFRCIDSGTGQCHYTVYSAACGASDGTEPSACPRGPLARFTLAEGETRDLAAAERFRICVRTDAVLPDPDCRVLELSAAQ</sequence>
<dbReference type="Proteomes" id="UP000646426">
    <property type="component" value="Unassembled WGS sequence"/>
</dbReference>
<dbReference type="EMBL" id="BMYD01000004">
    <property type="protein sequence ID" value="GHA86327.1"/>
    <property type="molecule type" value="Genomic_DNA"/>
</dbReference>
<dbReference type="AlphaFoldDB" id="A0A918WAP6"/>
<keyword evidence="2" id="KW-1185">Reference proteome</keyword>
<gene>
    <name evidence="1" type="ORF">GCM10007067_25470</name>
</gene>
<name>A0A918WAP6_9GAMM</name>
<protein>
    <submittedName>
        <fullName evidence="1">Uncharacterized protein</fullName>
    </submittedName>
</protein>
<proteinExistence type="predicted"/>
<reference evidence="1" key="2">
    <citation type="submission" date="2020-09" db="EMBL/GenBank/DDBJ databases">
        <authorList>
            <person name="Sun Q."/>
            <person name="Kim S."/>
        </authorList>
    </citation>
    <scope>NUCLEOTIDE SEQUENCE</scope>
    <source>
        <strain evidence="1">KCTC 23077</strain>
    </source>
</reference>
<organism evidence="1 2">
    <name type="scientific">Cognatilysobacter bugurensis</name>
    <dbReference type="NCBI Taxonomy" id="543356"/>
    <lineage>
        <taxon>Bacteria</taxon>
        <taxon>Pseudomonadati</taxon>
        <taxon>Pseudomonadota</taxon>
        <taxon>Gammaproteobacteria</taxon>
        <taxon>Lysobacterales</taxon>
        <taxon>Lysobacteraceae</taxon>
        <taxon>Cognatilysobacter</taxon>
    </lineage>
</organism>